<feature type="signal peptide" evidence="1">
    <location>
        <begin position="1"/>
        <end position="24"/>
    </location>
</feature>
<gene>
    <name evidence="3" type="ORF">BOTNAR_0013g00130</name>
</gene>
<evidence type="ECO:0000313" key="4">
    <source>
        <dbReference type="Proteomes" id="UP000297452"/>
    </source>
</evidence>
<dbReference type="Gene3D" id="3.40.50.1820">
    <property type="entry name" value="alpha/beta hydrolase"/>
    <property type="match status" value="1"/>
</dbReference>
<accession>A0A4Z1J6L7</accession>
<evidence type="ECO:0000259" key="2">
    <source>
        <dbReference type="Pfam" id="PF00135"/>
    </source>
</evidence>
<dbReference type="Pfam" id="PF00135">
    <property type="entry name" value="COesterase"/>
    <property type="match status" value="1"/>
</dbReference>
<dbReference type="Proteomes" id="UP000297452">
    <property type="component" value="Unassembled WGS sequence"/>
</dbReference>
<name>A0A4Z1J6L7_9HELO</name>
<organism evidence="3 4">
    <name type="scientific">Botryotinia narcissicola</name>
    <dbReference type="NCBI Taxonomy" id="278944"/>
    <lineage>
        <taxon>Eukaryota</taxon>
        <taxon>Fungi</taxon>
        <taxon>Dikarya</taxon>
        <taxon>Ascomycota</taxon>
        <taxon>Pezizomycotina</taxon>
        <taxon>Leotiomycetes</taxon>
        <taxon>Helotiales</taxon>
        <taxon>Sclerotiniaceae</taxon>
        <taxon>Botryotinia</taxon>
    </lineage>
</organism>
<dbReference type="OrthoDB" id="4506813at2759"/>
<evidence type="ECO:0000256" key="1">
    <source>
        <dbReference type="SAM" id="SignalP"/>
    </source>
</evidence>
<reference evidence="3 4" key="1">
    <citation type="submission" date="2017-12" db="EMBL/GenBank/DDBJ databases">
        <title>Comparative genomics of Botrytis spp.</title>
        <authorList>
            <person name="Valero-Jimenez C.A."/>
            <person name="Tapia P."/>
            <person name="Veloso J."/>
            <person name="Silva-Moreno E."/>
            <person name="Staats M."/>
            <person name="Valdes J.H."/>
            <person name="Van Kan J.A.L."/>
        </authorList>
    </citation>
    <scope>NUCLEOTIDE SEQUENCE [LARGE SCALE GENOMIC DNA]</scope>
    <source>
        <strain evidence="3 4">MUCL2120</strain>
    </source>
</reference>
<sequence length="203" mass="22257">MSNIKTSTPLKFLLIASIIPQVWSWEVGNGVQTSSGFVHRYAASNTFVTEYLGIPNAQPPIGELRFAAPQRYPGNNSINGTDFISSEFNISTLFFSDFPDMPLRENINSGVYHGVEIYHLFCKTLRGVGIPQRTAQEVDLGRYMMEACATFAKDPHMGLRKLGWSIFSPGEDTLICLGLGNITALDMSGSSEYDSGCPSAFPV</sequence>
<feature type="chain" id="PRO_5021196974" description="Carboxylesterase type B domain-containing protein" evidence="1">
    <location>
        <begin position="25"/>
        <end position="203"/>
    </location>
</feature>
<dbReference type="SUPFAM" id="SSF53474">
    <property type="entry name" value="alpha/beta-Hydrolases"/>
    <property type="match status" value="1"/>
</dbReference>
<dbReference type="InterPro" id="IPR029058">
    <property type="entry name" value="AB_hydrolase_fold"/>
</dbReference>
<feature type="domain" description="Carboxylesterase type B" evidence="2">
    <location>
        <begin position="42"/>
        <end position="71"/>
    </location>
</feature>
<protein>
    <recommendedName>
        <fullName evidence="2">Carboxylesterase type B domain-containing protein</fullName>
    </recommendedName>
</protein>
<dbReference type="STRING" id="278944.A0A4Z1J6L7"/>
<keyword evidence="4" id="KW-1185">Reference proteome</keyword>
<proteinExistence type="predicted"/>
<evidence type="ECO:0000313" key="3">
    <source>
        <dbReference type="EMBL" id="TGO69241.1"/>
    </source>
</evidence>
<dbReference type="EMBL" id="PQXJ01000013">
    <property type="protein sequence ID" value="TGO69241.1"/>
    <property type="molecule type" value="Genomic_DNA"/>
</dbReference>
<keyword evidence="1" id="KW-0732">Signal</keyword>
<dbReference type="InterPro" id="IPR002018">
    <property type="entry name" value="CarbesteraseB"/>
</dbReference>
<comment type="caution">
    <text evidence="3">The sequence shown here is derived from an EMBL/GenBank/DDBJ whole genome shotgun (WGS) entry which is preliminary data.</text>
</comment>
<dbReference type="AlphaFoldDB" id="A0A4Z1J6L7"/>